<sequence length="146" mass="14759">MFKTVLLSYDGSDHAQNALATAVSICKAYGAKLHVAHVPQLDTPPVVVGAFVGAIEIPPTAQQVAEAGEHLIADVTSKAAVQGVEIAKCHVGMGVPADHVLNVAQSVGADLIVTGRRGLGALGSLALGSVSLAIAQRAKCACMTVI</sequence>
<dbReference type="PANTHER" id="PTHR46268:SF6">
    <property type="entry name" value="UNIVERSAL STRESS PROTEIN UP12"/>
    <property type="match status" value="1"/>
</dbReference>
<name>A0A2R8AFA5_9RHOB</name>
<evidence type="ECO:0000259" key="2">
    <source>
        <dbReference type="Pfam" id="PF00582"/>
    </source>
</evidence>
<dbReference type="RefSeq" id="WP_108783569.1">
    <property type="nucleotide sequence ID" value="NZ_OMKW01000004.1"/>
</dbReference>
<organism evidence="3 4">
    <name type="scientific">Pontivivens insulae</name>
    <dbReference type="NCBI Taxonomy" id="1639689"/>
    <lineage>
        <taxon>Bacteria</taxon>
        <taxon>Pseudomonadati</taxon>
        <taxon>Pseudomonadota</taxon>
        <taxon>Alphaproteobacteria</taxon>
        <taxon>Rhodobacterales</taxon>
        <taxon>Paracoccaceae</taxon>
        <taxon>Pontivivens</taxon>
    </lineage>
</organism>
<dbReference type="InterPro" id="IPR014729">
    <property type="entry name" value="Rossmann-like_a/b/a_fold"/>
</dbReference>
<comment type="similarity">
    <text evidence="1">Belongs to the universal stress protein A family.</text>
</comment>
<reference evidence="3 4" key="1">
    <citation type="submission" date="2018-03" db="EMBL/GenBank/DDBJ databases">
        <authorList>
            <person name="Keele B.F."/>
        </authorList>
    </citation>
    <scope>NUCLEOTIDE SEQUENCE [LARGE SCALE GENOMIC DNA]</scope>
    <source>
        <strain evidence="3 4">CeCT 8812</strain>
    </source>
</reference>
<feature type="domain" description="UspA" evidence="2">
    <location>
        <begin position="1"/>
        <end position="145"/>
    </location>
</feature>
<evidence type="ECO:0000313" key="4">
    <source>
        <dbReference type="Proteomes" id="UP000244932"/>
    </source>
</evidence>
<evidence type="ECO:0000256" key="1">
    <source>
        <dbReference type="ARBA" id="ARBA00008791"/>
    </source>
</evidence>
<dbReference type="SUPFAM" id="SSF52402">
    <property type="entry name" value="Adenine nucleotide alpha hydrolases-like"/>
    <property type="match status" value="1"/>
</dbReference>
<dbReference type="PANTHER" id="PTHR46268">
    <property type="entry name" value="STRESS RESPONSE PROTEIN NHAX"/>
    <property type="match status" value="1"/>
</dbReference>
<accession>A0A2R8AFA5</accession>
<dbReference type="Gene3D" id="3.40.50.620">
    <property type="entry name" value="HUPs"/>
    <property type="match status" value="1"/>
</dbReference>
<dbReference type="InterPro" id="IPR006016">
    <property type="entry name" value="UspA"/>
</dbReference>
<gene>
    <name evidence="3" type="ORF">POI8812_03222</name>
</gene>
<dbReference type="CDD" id="cd00293">
    <property type="entry name" value="USP-like"/>
    <property type="match status" value="1"/>
</dbReference>
<proteinExistence type="inferred from homology"/>
<protein>
    <submittedName>
        <fullName evidence="3">Universal stress protein</fullName>
    </submittedName>
</protein>
<evidence type="ECO:0000313" key="3">
    <source>
        <dbReference type="EMBL" id="SPF30877.1"/>
    </source>
</evidence>
<dbReference type="OrthoDB" id="5186731at2"/>
<dbReference type="InterPro" id="IPR006015">
    <property type="entry name" value="Universal_stress_UspA"/>
</dbReference>
<keyword evidence="4" id="KW-1185">Reference proteome</keyword>
<dbReference type="Proteomes" id="UP000244932">
    <property type="component" value="Unassembled WGS sequence"/>
</dbReference>
<dbReference type="EMBL" id="OMKW01000004">
    <property type="protein sequence ID" value="SPF30877.1"/>
    <property type="molecule type" value="Genomic_DNA"/>
</dbReference>
<dbReference type="PRINTS" id="PR01438">
    <property type="entry name" value="UNVRSLSTRESS"/>
</dbReference>
<dbReference type="AlphaFoldDB" id="A0A2R8AFA5"/>
<dbReference type="Pfam" id="PF00582">
    <property type="entry name" value="Usp"/>
    <property type="match status" value="1"/>
</dbReference>